<dbReference type="Pfam" id="PF09349">
    <property type="entry name" value="OHCU_decarbox"/>
    <property type="match status" value="1"/>
</dbReference>
<dbReference type="InterPro" id="IPR017580">
    <property type="entry name" value="OHCU_decarboxylase-1"/>
</dbReference>
<feature type="domain" description="Oxo-4-hydroxy-4-carboxy-5-ureidoimidazoline decarboxylase" evidence="11">
    <location>
        <begin position="31"/>
        <end position="189"/>
    </location>
</feature>
<accession>A0A914ICH8</accession>
<dbReference type="NCBIfam" id="TIGR03164">
    <property type="entry name" value="UHCUDC"/>
    <property type="match status" value="1"/>
</dbReference>
<evidence type="ECO:0000256" key="7">
    <source>
        <dbReference type="ARBA" id="ARBA00022793"/>
    </source>
</evidence>
<organism evidence="12 13">
    <name type="scientific">Globodera rostochiensis</name>
    <name type="common">Golden nematode worm</name>
    <name type="synonym">Heterodera rostochiensis</name>
    <dbReference type="NCBI Taxonomy" id="31243"/>
    <lineage>
        <taxon>Eukaryota</taxon>
        <taxon>Metazoa</taxon>
        <taxon>Ecdysozoa</taxon>
        <taxon>Nematoda</taxon>
        <taxon>Chromadorea</taxon>
        <taxon>Rhabditida</taxon>
        <taxon>Tylenchina</taxon>
        <taxon>Tylenchomorpha</taxon>
        <taxon>Tylenchoidea</taxon>
        <taxon>Heteroderidae</taxon>
        <taxon>Heteroderinae</taxon>
        <taxon>Globodera</taxon>
    </lineage>
</organism>
<keyword evidence="8" id="KW-0456">Lyase</keyword>
<evidence type="ECO:0000256" key="2">
    <source>
        <dbReference type="ARBA" id="ARBA00002506"/>
    </source>
</evidence>
<keyword evidence="12" id="KW-1185">Reference proteome</keyword>
<evidence type="ECO:0000259" key="11">
    <source>
        <dbReference type="Pfam" id="PF09349"/>
    </source>
</evidence>
<evidence type="ECO:0000256" key="3">
    <source>
        <dbReference type="ARBA" id="ARBA00004754"/>
    </source>
</evidence>
<keyword evidence="7" id="KW-0210">Decarboxylase</keyword>
<comment type="catalytic activity">
    <reaction evidence="1">
        <text>5-hydroxy-2-oxo-4-ureido-2,5-dihydro-1H-imidazole-5-carboxylate + H(+) = (S)-allantoin + CO2</text>
        <dbReference type="Rhea" id="RHEA:26301"/>
        <dbReference type="ChEBI" id="CHEBI:15378"/>
        <dbReference type="ChEBI" id="CHEBI:15678"/>
        <dbReference type="ChEBI" id="CHEBI:16526"/>
        <dbReference type="ChEBI" id="CHEBI:58639"/>
        <dbReference type="EC" id="4.1.1.97"/>
    </reaction>
</comment>
<protein>
    <recommendedName>
        <fullName evidence="5">2-oxo-4-hydroxy-4-carboxy-5-ureidoimidazoline decarboxylase</fullName>
        <ecNumber evidence="5">4.1.1.97</ecNumber>
    </recommendedName>
    <alternativeName>
        <fullName evidence="10">Parahox neighbor</fullName>
    </alternativeName>
    <alternativeName>
        <fullName evidence="9">Ureidoimidazoline (2-oxo-4-hydroxy-4-carboxy-5-) decarboxylase</fullName>
    </alternativeName>
</protein>
<dbReference type="InterPro" id="IPR036778">
    <property type="entry name" value="OHCU_decarboxylase_sf"/>
</dbReference>
<dbReference type="PANTHER" id="PTHR43466:SF1">
    <property type="entry name" value="2-OXO-4-HYDROXY-4-CARBOXY-5-UREIDOIMIDAZOLINE DECARBOXYLASE-RELATED"/>
    <property type="match status" value="1"/>
</dbReference>
<dbReference type="Gene3D" id="1.10.3330.10">
    <property type="entry name" value="Oxo-4-hydroxy-4-carboxy-5-ureidoimidazoline decarboxylase"/>
    <property type="match status" value="1"/>
</dbReference>
<dbReference type="Proteomes" id="UP000887572">
    <property type="component" value="Unplaced"/>
</dbReference>
<dbReference type="GO" id="GO:0005777">
    <property type="term" value="C:peroxisome"/>
    <property type="evidence" value="ECO:0007669"/>
    <property type="project" value="TreeGrafter"/>
</dbReference>
<comment type="similarity">
    <text evidence="4">Belongs to the OHCU decarboxylase family.</text>
</comment>
<evidence type="ECO:0000256" key="9">
    <source>
        <dbReference type="ARBA" id="ARBA00030624"/>
    </source>
</evidence>
<evidence type="ECO:0000313" key="13">
    <source>
        <dbReference type="WBParaSite" id="Gr19_v10_g9568.t1"/>
    </source>
</evidence>
<sequence length="196" mass="22515">MKRSIIPFILIVYALFDYVLNLSMTIDDLNNSNVEAFVSKLGQIFENSPWVAREAYQKKPFKYVDDLFNAMIQVLMNSGREKQLELIRAHPNLAGHDMLKGNLSQFSTNEQANAGLNILTKQQMTEFNSLNFAYKSRFNFPFILALRDQNKGGICGILAEFRRRITNSEEAEIDESLSQIGRIARHRLETMFEPKG</sequence>
<evidence type="ECO:0000256" key="8">
    <source>
        <dbReference type="ARBA" id="ARBA00023239"/>
    </source>
</evidence>
<reference evidence="13" key="1">
    <citation type="submission" date="2022-11" db="UniProtKB">
        <authorList>
            <consortium name="WormBaseParasite"/>
        </authorList>
    </citation>
    <scope>IDENTIFICATION</scope>
</reference>
<dbReference type="GO" id="GO:0006144">
    <property type="term" value="P:purine nucleobase metabolic process"/>
    <property type="evidence" value="ECO:0007669"/>
    <property type="project" value="UniProtKB-KW"/>
</dbReference>
<dbReference type="PANTHER" id="PTHR43466">
    <property type="entry name" value="2-OXO-4-HYDROXY-4-CARBOXY-5-UREIDOIMIDAZOLINE DECARBOXYLASE-RELATED"/>
    <property type="match status" value="1"/>
</dbReference>
<name>A0A914ICH8_GLORO</name>
<dbReference type="GO" id="GO:0051997">
    <property type="term" value="F:2-oxo-4-hydroxy-4-carboxy-5-ureidoimidazoline decarboxylase activity"/>
    <property type="evidence" value="ECO:0007669"/>
    <property type="project" value="UniProtKB-EC"/>
</dbReference>
<proteinExistence type="inferred from homology"/>
<evidence type="ECO:0000256" key="5">
    <source>
        <dbReference type="ARBA" id="ARBA00012257"/>
    </source>
</evidence>
<dbReference type="InterPro" id="IPR018020">
    <property type="entry name" value="OHCU_decarboxylase"/>
</dbReference>
<evidence type="ECO:0000256" key="10">
    <source>
        <dbReference type="ARBA" id="ARBA00032116"/>
    </source>
</evidence>
<comment type="function">
    <text evidence="2">Catalyzes the stereoselective decarboxylation of 2-oxo-4-hydroxy-4-carboxy-5-ureidoimidazoline (OHCU) to (S)-allantoin.</text>
</comment>
<evidence type="ECO:0000256" key="6">
    <source>
        <dbReference type="ARBA" id="ARBA00022631"/>
    </source>
</evidence>
<evidence type="ECO:0000256" key="1">
    <source>
        <dbReference type="ARBA" id="ARBA00001163"/>
    </source>
</evidence>
<dbReference type="EC" id="4.1.1.97" evidence="5"/>
<evidence type="ECO:0000256" key="4">
    <source>
        <dbReference type="ARBA" id="ARBA00005793"/>
    </source>
</evidence>
<dbReference type="SUPFAM" id="SSF158694">
    <property type="entry name" value="UraD-Like"/>
    <property type="match status" value="1"/>
</dbReference>
<keyword evidence="6" id="KW-0659">Purine metabolism</keyword>
<dbReference type="GO" id="GO:0019628">
    <property type="term" value="P:urate catabolic process"/>
    <property type="evidence" value="ECO:0007669"/>
    <property type="project" value="TreeGrafter"/>
</dbReference>
<evidence type="ECO:0000313" key="12">
    <source>
        <dbReference type="Proteomes" id="UP000887572"/>
    </source>
</evidence>
<dbReference type="AlphaFoldDB" id="A0A914ICH8"/>
<comment type="pathway">
    <text evidence="3">Purine metabolism; urate degradation; (S)-allantoin from urate: step 3/3.</text>
</comment>
<dbReference type="WBParaSite" id="Gr19_v10_g9568.t1">
    <property type="protein sequence ID" value="Gr19_v10_g9568.t1"/>
    <property type="gene ID" value="Gr19_v10_g9568"/>
</dbReference>
<dbReference type="GO" id="GO:0000255">
    <property type="term" value="P:allantoin metabolic process"/>
    <property type="evidence" value="ECO:0007669"/>
    <property type="project" value="InterPro"/>
</dbReference>